<dbReference type="InterPro" id="IPR001509">
    <property type="entry name" value="Epimerase_deHydtase"/>
</dbReference>
<comment type="caution">
    <text evidence="7">The sequence shown here is derived from an EMBL/GenBank/DDBJ whole genome shotgun (WGS) entry which is preliminary data.</text>
</comment>
<dbReference type="Gene3D" id="3.90.25.10">
    <property type="entry name" value="UDP-galactose 4-epimerase, domain 1"/>
    <property type="match status" value="1"/>
</dbReference>
<evidence type="ECO:0000259" key="6">
    <source>
        <dbReference type="Pfam" id="PF01370"/>
    </source>
</evidence>
<comment type="similarity">
    <text evidence="2">Belongs to the NAD(P)-dependent epimerase/dehydratase family.</text>
</comment>
<evidence type="ECO:0000256" key="3">
    <source>
        <dbReference type="ARBA" id="ARBA00018569"/>
    </source>
</evidence>
<dbReference type="Proteomes" id="UP000664277">
    <property type="component" value="Unassembled WGS sequence"/>
</dbReference>
<dbReference type="EMBL" id="JAFLCK010000020">
    <property type="protein sequence ID" value="MBN8661456.1"/>
    <property type="molecule type" value="Genomic_DNA"/>
</dbReference>
<reference evidence="7" key="1">
    <citation type="submission" date="2021-02" db="EMBL/GenBank/DDBJ databases">
        <title>Genome-Resolved Metagenomics of a Microbial Community Performing Photosynthetic Biological Nutrient Removal.</title>
        <authorList>
            <person name="Mcdaniel E.A."/>
        </authorList>
    </citation>
    <scope>NUCLEOTIDE SEQUENCE</scope>
    <source>
        <strain evidence="7">UWPOB_OBS1</strain>
    </source>
</reference>
<sequence length="312" mass="34807">MKAKALVIGGNGFIGTNLVQLLVDSGHQVRVFDRYPSRFQAPLPQVEYLSGDIGNHGEMEEAVKGMDWVFHLAYTTLPQTSNDDPVYDIRSNIADTVQLLTECVKTKVKKFVFISSGGTVYGVPTVCPIKEDHPTEPICSYGISKLSIEKYLHLFEKLYGLDYVVARISNPYGELQNPNAKQGAIGVFLGNVARKQPITIWGDGEVIRDYIYIGDTVKALLSCAEYKAKENSPRIFNIGHGEGHTLNEIVEVIKEVVGPQVEVKYTPARPVDVPVNVLDIKRAERYLNWTPQTGLKEGITRSWNWINSLQLI</sequence>
<evidence type="ECO:0000256" key="2">
    <source>
        <dbReference type="ARBA" id="ARBA00007637"/>
    </source>
</evidence>
<dbReference type="Pfam" id="PF01370">
    <property type="entry name" value="Epimerase"/>
    <property type="match status" value="1"/>
</dbReference>
<name>A0A8J7P9D1_9BACT</name>
<feature type="domain" description="NAD-dependent epimerase/dehydratase" evidence="6">
    <location>
        <begin position="5"/>
        <end position="239"/>
    </location>
</feature>
<evidence type="ECO:0000256" key="4">
    <source>
        <dbReference type="ARBA" id="ARBA00031367"/>
    </source>
</evidence>
<dbReference type="CDD" id="cd05264">
    <property type="entry name" value="UDP_G4E_5_SDR_e"/>
    <property type="match status" value="1"/>
</dbReference>
<organism evidence="7 8">
    <name type="scientific">Candidatus Obscuribacter phosphatis</name>
    <dbReference type="NCBI Taxonomy" id="1906157"/>
    <lineage>
        <taxon>Bacteria</taxon>
        <taxon>Bacillati</taxon>
        <taxon>Candidatus Melainabacteria</taxon>
        <taxon>Candidatus Obscuribacterales</taxon>
        <taxon>Candidatus Obscuribacteraceae</taxon>
        <taxon>Candidatus Obscuribacter</taxon>
    </lineage>
</organism>
<proteinExistence type="inferred from homology"/>
<comment type="pathway">
    <text evidence="1">Carbohydrate metabolism; galactose metabolism.</text>
</comment>
<evidence type="ECO:0000313" key="8">
    <source>
        <dbReference type="Proteomes" id="UP000664277"/>
    </source>
</evidence>
<accession>A0A8J7P9D1</accession>
<evidence type="ECO:0000256" key="1">
    <source>
        <dbReference type="ARBA" id="ARBA00004947"/>
    </source>
</evidence>
<dbReference type="Gene3D" id="3.40.50.720">
    <property type="entry name" value="NAD(P)-binding Rossmann-like Domain"/>
    <property type="match status" value="1"/>
</dbReference>
<dbReference type="InterPro" id="IPR036291">
    <property type="entry name" value="NAD(P)-bd_dom_sf"/>
</dbReference>
<dbReference type="GO" id="GO:0033499">
    <property type="term" value="P:galactose catabolic process via UDP-galactose, Leloir pathway"/>
    <property type="evidence" value="ECO:0007669"/>
    <property type="project" value="TreeGrafter"/>
</dbReference>
<gene>
    <name evidence="7" type="ORF">J0M35_13910</name>
</gene>
<evidence type="ECO:0000313" key="7">
    <source>
        <dbReference type="EMBL" id="MBN8661456.1"/>
    </source>
</evidence>
<dbReference type="AlphaFoldDB" id="A0A8J7P9D1"/>
<dbReference type="PANTHER" id="PTHR43725:SF53">
    <property type="entry name" value="UDP-ARABINOSE 4-EPIMERASE 1"/>
    <property type="match status" value="1"/>
</dbReference>
<protein>
    <recommendedName>
        <fullName evidence="3">UDP-glucose 4-epimerase</fullName>
    </recommendedName>
    <alternativeName>
        <fullName evidence="5">Galactowaldenase</fullName>
    </alternativeName>
    <alternativeName>
        <fullName evidence="4">UDP-galactose 4-epimerase</fullName>
    </alternativeName>
</protein>
<evidence type="ECO:0000256" key="5">
    <source>
        <dbReference type="ARBA" id="ARBA00033067"/>
    </source>
</evidence>
<dbReference type="SUPFAM" id="SSF51735">
    <property type="entry name" value="NAD(P)-binding Rossmann-fold domains"/>
    <property type="match status" value="1"/>
</dbReference>
<dbReference type="PANTHER" id="PTHR43725">
    <property type="entry name" value="UDP-GLUCOSE 4-EPIMERASE"/>
    <property type="match status" value="1"/>
</dbReference>